<dbReference type="CDD" id="cd08952">
    <property type="entry name" value="KR_1_SDR_x"/>
    <property type="match status" value="1"/>
</dbReference>
<dbReference type="FunFam" id="1.10.1200.10:FF:000007">
    <property type="entry name" value="Probable polyketide synthase pks17"/>
    <property type="match status" value="1"/>
</dbReference>
<evidence type="ECO:0000313" key="7">
    <source>
        <dbReference type="EMBL" id="BBJ46208.1"/>
    </source>
</evidence>
<dbReference type="Pfam" id="PF08659">
    <property type="entry name" value="KR"/>
    <property type="match status" value="1"/>
</dbReference>
<dbReference type="InterPro" id="IPR057326">
    <property type="entry name" value="KR_dom"/>
</dbReference>
<protein>
    <recommendedName>
        <fullName evidence="6">Carrier domain-containing protein</fullName>
    </recommendedName>
</protein>
<evidence type="ECO:0000256" key="1">
    <source>
        <dbReference type="ARBA" id="ARBA00022450"/>
    </source>
</evidence>
<dbReference type="SUPFAM" id="SSF47336">
    <property type="entry name" value="ACP-like"/>
    <property type="match status" value="1"/>
</dbReference>
<dbReference type="InterPro" id="IPR036291">
    <property type="entry name" value="NAD(P)-bd_dom_sf"/>
</dbReference>
<sequence length="760" mass="80037">MRHVRETVRFADGLDTLRGLGVSTFLELGPDATLTALADGDGLPVLRPDRPESLTAMAALGGLYVRGVEVDWAAVFPGARRVDLPTYAFQRERFWLEPISDQPATSAVDAAFWDAVERGEFGSFGIDAEQSLSAALPALAAWRRVRQEQSVIDGWRYRLGWAPIPGVSEESVLTGIWLLVTEPGGGADDLMGAMRAAGAEVRMVTVAEAAELAELAAPETVPAVVGVVSLLPVEETVLLLQTLRTTAPLWCVTRGAVSVADGDVVDPDQAGLWGLGRVIGLEHPDRWGGLIDLPPVVDEGVGAWLCRVLSGGTGEDQVAVRAAGAWGARLRRVAPAADTSAEWRGRGAALVTGGTGALGGHVARWLAGAGVERIVLASRRGAEAPGVAELVAGLEASGAVVSVVACDVADRGEVAALVEGIADLRVVVHAAGVLDDGVLESLTFERIREVMRVKVAGARHLDELTRGRDLDAFVLFSSAAGTLGNAGQGSYAAANAVLDGLAQRRRAEGLVATSVAWGAWADSGMGAAQRQLPGMPPDLAIAALQQSLVADETTMMVADVEWSSFGSRYTAVRPSPLLSELLTIATPPMEPVEEFATRLRGMSRIERDRAVLELVRTHVAAVLGHAKPSSVDPSRTFQEVGFDSLTAVELRNRLATATGVPFPASVIFDYPTTAALADHVRAQLLQGETEDDTTSVLDELNRLEAVLSDLSPSDVAGAEVAAKIKSLLSHWGAATDRDIELDSATDEEMFDLLGKEFGIS</sequence>
<evidence type="ECO:0000256" key="4">
    <source>
        <dbReference type="ARBA" id="ARBA00023194"/>
    </source>
</evidence>
<dbReference type="Gene3D" id="6.10.140.1830">
    <property type="match status" value="1"/>
</dbReference>
<name>A0A499V1H2_9ACTN</name>
<keyword evidence="1" id="KW-0596">Phosphopantetheine</keyword>
<dbReference type="GO" id="GO:0017000">
    <property type="term" value="P:antibiotic biosynthetic process"/>
    <property type="evidence" value="ECO:0007669"/>
    <property type="project" value="UniProtKB-KW"/>
</dbReference>
<dbReference type="SUPFAM" id="SSF51735">
    <property type="entry name" value="NAD(P)-binding Rossmann-fold domains"/>
    <property type="match status" value="2"/>
</dbReference>
<dbReference type="Gene3D" id="3.30.70.3290">
    <property type="match status" value="1"/>
</dbReference>
<evidence type="ECO:0000256" key="2">
    <source>
        <dbReference type="ARBA" id="ARBA00022553"/>
    </source>
</evidence>
<dbReference type="InterPro" id="IPR009081">
    <property type="entry name" value="PP-bd_ACP"/>
</dbReference>
<dbReference type="InterPro" id="IPR050091">
    <property type="entry name" value="PKS_NRPS_Biosynth_Enz"/>
</dbReference>
<keyword evidence="2" id="KW-0597">Phosphoprotein</keyword>
<reference evidence="7 8" key="1">
    <citation type="journal article" date="2020" name="Int. J. Syst. Evol. Microbiol.">
        <title>Reclassification of Streptomyces castelarensis and Streptomyces sporoclivatus as later heterotypic synonyms of Streptomyces antimycoticus.</title>
        <authorList>
            <person name="Komaki H."/>
            <person name="Tamura T."/>
        </authorList>
    </citation>
    <scope>NUCLEOTIDE SEQUENCE [LARGE SCALE GENOMIC DNA]</scope>
    <source>
        <strain evidence="7 8">NBRC 100767</strain>
    </source>
</reference>
<organism evidence="7 8">
    <name type="scientific">Streptomyces antimycoticus</name>
    <dbReference type="NCBI Taxonomy" id="68175"/>
    <lineage>
        <taxon>Bacteria</taxon>
        <taxon>Bacillati</taxon>
        <taxon>Actinomycetota</taxon>
        <taxon>Actinomycetes</taxon>
        <taxon>Kitasatosporales</taxon>
        <taxon>Streptomycetaceae</taxon>
        <taxon>Streptomyces</taxon>
        <taxon>Streptomyces violaceusniger group</taxon>
    </lineage>
</organism>
<dbReference type="PANTHER" id="PTHR43775">
    <property type="entry name" value="FATTY ACID SYNTHASE"/>
    <property type="match status" value="1"/>
</dbReference>
<dbReference type="Gene3D" id="3.40.50.720">
    <property type="entry name" value="NAD(P)-binding Rossmann-like Domain"/>
    <property type="match status" value="1"/>
</dbReference>
<gene>
    <name evidence="7" type="ORF">SSPO_089260</name>
</gene>
<dbReference type="PROSITE" id="PS00012">
    <property type="entry name" value="PHOSPHOPANTETHEINE"/>
    <property type="match status" value="1"/>
</dbReference>
<evidence type="ECO:0000256" key="5">
    <source>
        <dbReference type="ARBA" id="ARBA00023268"/>
    </source>
</evidence>
<dbReference type="InterPro" id="IPR041618">
    <property type="entry name" value="PKS_DE"/>
</dbReference>
<dbReference type="PANTHER" id="PTHR43775:SF51">
    <property type="entry name" value="INACTIVE PHENOLPHTHIOCEROL SYNTHESIS POLYKETIDE SYNTHASE TYPE I PKS1-RELATED"/>
    <property type="match status" value="1"/>
</dbReference>
<dbReference type="SUPFAM" id="SSF52151">
    <property type="entry name" value="FabD/lysophospholipase-like"/>
    <property type="match status" value="1"/>
</dbReference>
<feature type="domain" description="Carrier" evidence="6">
    <location>
        <begin position="609"/>
        <end position="684"/>
    </location>
</feature>
<dbReference type="Gene3D" id="3.40.366.10">
    <property type="entry name" value="Malonyl-Coenzyme A Acyl Carrier Protein, domain 2"/>
    <property type="match status" value="1"/>
</dbReference>
<evidence type="ECO:0000256" key="3">
    <source>
        <dbReference type="ARBA" id="ARBA00022679"/>
    </source>
</evidence>
<dbReference type="PROSITE" id="PS50075">
    <property type="entry name" value="CARRIER"/>
    <property type="match status" value="1"/>
</dbReference>
<keyword evidence="3" id="KW-0808">Transferase</keyword>
<dbReference type="EMBL" id="AP019620">
    <property type="protein sequence ID" value="BBJ46208.1"/>
    <property type="molecule type" value="Genomic_DNA"/>
</dbReference>
<proteinExistence type="predicted"/>
<dbReference type="GO" id="GO:0006633">
    <property type="term" value="P:fatty acid biosynthetic process"/>
    <property type="evidence" value="ECO:0007669"/>
    <property type="project" value="TreeGrafter"/>
</dbReference>
<keyword evidence="5" id="KW-0511">Multifunctional enzyme</keyword>
<dbReference type="InterPro" id="IPR013968">
    <property type="entry name" value="PKS_KR"/>
</dbReference>
<dbReference type="Pfam" id="PF00550">
    <property type="entry name" value="PP-binding"/>
    <property type="match status" value="1"/>
</dbReference>
<evidence type="ECO:0000313" key="8">
    <source>
        <dbReference type="Proteomes" id="UP000463951"/>
    </source>
</evidence>
<dbReference type="Gene3D" id="1.10.1200.10">
    <property type="entry name" value="ACP-like"/>
    <property type="match status" value="1"/>
</dbReference>
<accession>A0A499V1H2</accession>
<dbReference type="AlphaFoldDB" id="A0A499V1H2"/>
<dbReference type="Proteomes" id="UP000463951">
    <property type="component" value="Chromosome"/>
</dbReference>
<evidence type="ECO:0000259" key="6">
    <source>
        <dbReference type="PROSITE" id="PS50075"/>
    </source>
</evidence>
<dbReference type="InterPro" id="IPR036736">
    <property type="entry name" value="ACP-like_sf"/>
</dbReference>
<dbReference type="GO" id="GO:0031177">
    <property type="term" value="F:phosphopantetheine binding"/>
    <property type="evidence" value="ECO:0007669"/>
    <property type="project" value="InterPro"/>
</dbReference>
<dbReference type="InterPro" id="IPR020806">
    <property type="entry name" value="PKS_PP-bd"/>
</dbReference>
<dbReference type="InterPro" id="IPR006162">
    <property type="entry name" value="Ppantetheine_attach_site"/>
</dbReference>
<dbReference type="SMART" id="SM00823">
    <property type="entry name" value="PKS_PP"/>
    <property type="match status" value="1"/>
</dbReference>
<keyword evidence="4" id="KW-0045">Antibiotic biosynthesis</keyword>
<dbReference type="GO" id="GO:0004312">
    <property type="term" value="F:fatty acid synthase activity"/>
    <property type="evidence" value="ECO:0007669"/>
    <property type="project" value="TreeGrafter"/>
</dbReference>
<dbReference type="Pfam" id="PF18369">
    <property type="entry name" value="PKS_DE"/>
    <property type="match status" value="1"/>
</dbReference>
<dbReference type="SMART" id="SM01294">
    <property type="entry name" value="PKS_PP_betabranch"/>
    <property type="match status" value="1"/>
</dbReference>
<dbReference type="InterPro" id="IPR016035">
    <property type="entry name" value="Acyl_Trfase/lysoPLipase"/>
</dbReference>
<dbReference type="SMART" id="SM00822">
    <property type="entry name" value="PKS_KR"/>
    <property type="match status" value="1"/>
</dbReference>
<dbReference type="InterPro" id="IPR001227">
    <property type="entry name" value="Ac_transferase_dom_sf"/>
</dbReference>